<dbReference type="PROSITE" id="PS51456">
    <property type="entry name" value="MYOSIN_MOTOR"/>
    <property type="match status" value="1"/>
</dbReference>
<keyword evidence="4" id="KW-0677">Repeat</keyword>
<dbReference type="GO" id="GO:0016459">
    <property type="term" value="C:myosin complex"/>
    <property type="evidence" value="ECO:0007669"/>
    <property type="project" value="UniProtKB-KW"/>
</dbReference>
<evidence type="ECO:0000256" key="5">
    <source>
        <dbReference type="ARBA" id="ARBA00023212"/>
    </source>
</evidence>
<evidence type="ECO:0000256" key="7">
    <source>
        <dbReference type="PROSITE-ProRule" id="PRU00782"/>
    </source>
</evidence>
<keyword evidence="7" id="KW-0009">Actin-binding</keyword>
<comment type="similarity">
    <text evidence="7">Belongs to the TRAFAC class myosin-kinesin ATPase superfamily. Myosin family.</text>
</comment>
<comment type="caution">
    <text evidence="9">The sequence shown here is derived from an EMBL/GenBank/DDBJ whole genome shotgun (WGS) entry which is preliminary data.</text>
</comment>
<dbReference type="GO" id="GO:0030832">
    <property type="term" value="P:regulation of actin filament length"/>
    <property type="evidence" value="ECO:0007669"/>
    <property type="project" value="TreeGrafter"/>
</dbReference>
<dbReference type="Gene3D" id="1.20.58.530">
    <property type="match status" value="1"/>
</dbReference>
<dbReference type="AlphaFoldDB" id="A0A8S3FKP2"/>
<comment type="subcellular location">
    <subcellularLocation>
        <location evidence="2">Cell projection</location>
    </subcellularLocation>
    <subcellularLocation>
        <location evidence="1">Cytoplasm</location>
        <location evidence="1">Cytoskeleton</location>
    </subcellularLocation>
</comment>
<evidence type="ECO:0000256" key="4">
    <source>
        <dbReference type="ARBA" id="ARBA00022737"/>
    </source>
</evidence>
<dbReference type="InterPro" id="IPR052409">
    <property type="entry name" value="Myosin-III_kinase_activity"/>
</dbReference>
<dbReference type="PANTHER" id="PTHR46256">
    <property type="entry name" value="AGAP011099-PA"/>
    <property type="match status" value="1"/>
</dbReference>
<dbReference type="InterPro" id="IPR001609">
    <property type="entry name" value="Myosin_head_motor_dom-like"/>
</dbReference>
<feature type="non-terminal residue" evidence="9">
    <location>
        <position position="190"/>
    </location>
</feature>
<feature type="non-terminal residue" evidence="9">
    <location>
        <position position="1"/>
    </location>
</feature>
<dbReference type="GO" id="GO:0000146">
    <property type="term" value="F:microfilament motor activity"/>
    <property type="evidence" value="ECO:0007669"/>
    <property type="project" value="TreeGrafter"/>
</dbReference>
<feature type="domain" description="Myosin motor" evidence="8">
    <location>
        <begin position="1"/>
        <end position="190"/>
    </location>
</feature>
<keyword evidence="6" id="KW-0966">Cell projection</keyword>
<sequence length="190" mass="22122">SIDDEGFTQQNFDEEKAKKNLSIIANMFGVNSDLIMECLTTMTTLTRNERVIRKFSLQSSQDARDALSKHLYARLFSWLIGKINETLNNPYSSQSYHHVVEIGLLDIYGFEHFELNSFEQLCINLANEQIQFFFNQHIFRMEMTEYEHEGIIAERLAFTDNQTLLELFMAKPLGILSLLDDESRLPKVKI</sequence>
<accession>A0A8S3FKP2</accession>
<keyword evidence="3" id="KW-0963">Cytoplasm</keyword>
<comment type="caution">
    <text evidence="7">Lacks conserved residue(s) required for the propagation of feature annotation.</text>
</comment>
<dbReference type="GO" id="GO:0005524">
    <property type="term" value="F:ATP binding"/>
    <property type="evidence" value="ECO:0007669"/>
    <property type="project" value="InterPro"/>
</dbReference>
<organism evidence="9 10">
    <name type="scientific">Rotaria magnacalcarata</name>
    <dbReference type="NCBI Taxonomy" id="392030"/>
    <lineage>
        <taxon>Eukaryota</taxon>
        <taxon>Metazoa</taxon>
        <taxon>Spiralia</taxon>
        <taxon>Gnathifera</taxon>
        <taxon>Rotifera</taxon>
        <taxon>Eurotatoria</taxon>
        <taxon>Bdelloidea</taxon>
        <taxon>Philodinida</taxon>
        <taxon>Philodinidae</taxon>
        <taxon>Rotaria</taxon>
    </lineage>
</organism>
<evidence type="ECO:0000259" key="8">
    <source>
        <dbReference type="PROSITE" id="PS51456"/>
    </source>
</evidence>
<evidence type="ECO:0000313" key="10">
    <source>
        <dbReference type="Proteomes" id="UP000681967"/>
    </source>
</evidence>
<proteinExistence type="inferred from homology"/>
<keyword evidence="7" id="KW-0505">Motor protein</keyword>
<dbReference type="EMBL" id="CAJOBH010246904">
    <property type="protein sequence ID" value="CAF5127695.1"/>
    <property type="molecule type" value="Genomic_DNA"/>
</dbReference>
<dbReference type="SUPFAM" id="SSF52540">
    <property type="entry name" value="P-loop containing nucleoside triphosphate hydrolases"/>
    <property type="match status" value="1"/>
</dbReference>
<dbReference type="SMART" id="SM00242">
    <property type="entry name" value="MYSc"/>
    <property type="match status" value="1"/>
</dbReference>
<evidence type="ECO:0000256" key="1">
    <source>
        <dbReference type="ARBA" id="ARBA00004245"/>
    </source>
</evidence>
<keyword evidence="7" id="KW-0518">Myosin</keyword>
<dbReference type="InterPro" id="IPR027417">
    <property type="entry name" value="P-loop_NTPase"/>
</dbReference>
<evidence type="ECO:0000256" key="6">
    <source>
        <dbReference type="ARBA" id="ARBA00023273"/>
    </source>
</evidence>
<dbReference type="GO" id="GO:0004674">
    <property type="term" value="F:protein serine/threonine kinase activity"/>
    <property type="evidence" value="ECO:0007669"/>
    <property type="project" value="TreeGrafter"/>
</dbReference>
<evidence type="ECO:0000256" key="2">
    <source>
        <dbReference type="ARBA" id="ARBA00004316"/>
    </source>
</evidence>
<evidence type="ECO:0000313" key="9">
    <source>
        <dbReference type="EMBL" id="CAF5127695.1"/>
    </source>
</evidence>
<dbReference type="PRINTS" id="PR00193">
    <property type="entry name" value="MYOSINHEAVY"/>
</dbReference>
<name>A0A8S3FKP2_9BILA</name>
<dbReference type="GO" id="GO:0042995">
    <property type="term" value="C:cell projection"/>
    <property type="evidence" value="ECO:0007669"/>
    <property type="project" value="UniProtKB-SubCell"/>
</dbReference>
<dbReference type="PANTHER" id="PTHR46256:SF5">
    <property type="entry name" value="MYOSIN-IIIB-LIKE"/>
    <property type="match status" value="1"/>
</dbReference>
<dbReference type="Gene3D" id="1.20.120.720">
    <property type="entry name" value="Myosin VI head, motor domain, U50 subdomain"/>
    <property type="match status" value="1"/>
</dbReference>
<keyword evidence="5" id="KW-0206">Cytoskeleton</keyword>
<evidence type="ECO:0000256" key="3">
    <source>
        <dbReference type="ARBA" id="ARBA00022490"/>
    </source>
</evidence>
<reference evidence="9" key="1">
    <citation type="submission" date="2021-02" db="EMBL/GenBank/DDBJ databases">
        <authorList>
            <person name="Nowell W R."/>
        </authorList>
    </citation>
    <scope>NUCLEOTIDE SEQUENCE</scope>
</reference>
<dbReference type="GO" id="GO:0003779">
    <property type="term" value="F:actin binding"/>
    <property type="evidence" value="ECO:0007669"/>
    <property type="project" value="UniProtKB-KW"/>
</dbReference>
<gene>
    <name evidence="9" type="ORF">BYL167_LOCUS68024</name>
</gene>
<dbReference type="Proteomes" id="UP000681967">
    <property type="component" value="Unassembled WGS sequence"/>
</dbReference>
<protein>
    <recommendedName>
        <fullName evidence="8">Myosin motor domain-containing protein</fullName>
    </recommendedName>
</protein>
<dbReference type="Pfam" id="PF00063">
    <property type="entry name" value="Myosin_head"/>
    <property type="match status" value="1"/>
</dbReference>